<feature type="domain" description="Major facilitator superfamily (MFS) profile" evidence="6">
    <location>
        <begin position="198"/>
        <end position="426"/>
    </location>
</feature>
<dbReference type="CDD" id="cd17477">
    <property type="entry name" value="MFS_YcaD_like"/>
    <property type="match status" value="1"/>
</dbReference>
<feature type="compositionally biased region" description="Basic and acidic residues" evidence="4">
    <location>
        <begin position="415"/>
        <end position="426"/>
    </location>
</feature>
<dbReference type="EMBL" id="JAABNT010000004">
    <property type="protein sequence ID" value="NEK22412.1"/>
    <property type="molecule type" value="Genomic_DNA"/>
</dbReference>
<dbReference type="PROSITE" id="PS50850">
    <property type="entry name" value="MFS"/>
    <property type="match status" value="1"/>
</dbReference>
<dbReference type="Gene3D" id="1.20.1250.20">
    <property type="entry name" value="MFS general substrate transporter like domains"/>
    <property type="match status" value="2"/>
</dbReference>
<feature type="transmembrane region" description="Helical" evidence="5">
    <location>
        <begin position="157"/>
        <end position="180"/>
    </location>
</feature>
<organism evidence="7 8">
    <name type="scientific">Sulfitobacter sediminilitoris</name>
    <dbReference type="NCBI Taxonomy" id="2698830"/>
    <lineage>
        <taxon>Bacteria</taxon>
        <taxon>Pseudomonadati</taxon>
        <taxon>Pseudomonadota</taxon>
        <taxon>Alphaproteobacteria</taxon>
        <taxon>Rhodobacterales</taxon>
        <taxon>Roseobacteraceae</taxon>
        <taxon>Sulfitobacter</taxon>
    </lineage>
</organism>
<feature type="transmembrane region" description="Helical" evidence="5">
    <location>
        <begin position="264"/>
        <end position="283"/>
    </location>
</feature>
<proteinExistence type="predicted"/>
<keyword evidence="3 5" id="KW-0472">Membrane</keyword>
<accession>A0A6P0C8D0</accession>
<dbReference type="InterPro" id="IPR036259">
    <property type="entry name" value="MFS_trans_sf"/>
</dbReference>
<dbReference type="InterPro" id="IPR011701">
    <property type="entry name" value="MFS"/>
</dbReference>
<keyword evidence="1 5" id="KW-0812">Transmembrane</keyword>
<feature type="transmembrane region" description="Helical" evidence="5">
    <location>
        <begin position="97"/>
        <end position="118"/>
    </location>
</feature>
<feature type="transmembrane region" description="Helical" evidence="5">
    <location>
        <begin position="72"/>
        <end position="91"/>
    </location>
</feature>
<dbReference type="Proteomes" id="UP000468591">
    <property type="component" value="Unassembled WGS sequence"/>
</dbReference>
<name>A0A6P0C8D0_9RHOB</name>
<feature type="transmembrane region" description="Helical" evidence="5">
    <location>
        <begin position="201"/>
        <end position="223"/>
    </location>
</feature>
<dbReference type="InterPro" id="IPR020846">
    <property type="entry name" value="MFS_dom"/>
</dbReference>
<feature type="transmembrane region" description="Helical" evidence="5">
    <location>
        <begin position="130"/>
        <end position="151"/>
    </location>
</feature>
<comment type="caution">
    <text evidence="7">The sequence shown here is derived from an EMBL/GenBank/DDBJ whole genome shotgun (WGS) entry which is preliminary data.</text>
</comment>
<feature type="transmembrane region" description="Helical" evidence="5">
    <location>
        <begin position="324"/>
        <end position="348"/>
    </location>
</feature>
<feature type="transmembrane region" description="Helical" evidence="5">
    <location>
        <begin position="289"/>
        <end position="312"/>
    </location>
</feature>
<dbReference type="AlphaFoldDB" id="A0A6P0C8D0"/>
<feature type="region of interest" description="Disordered" evidence="4">
    <location>
        <begin position="387"/>
        <end position="426"/>
    </location>
</feature>
<evidence type="ECO:0000256" key="3">
    <source>
        <dbReference type="ARBA" id="ARBA00023136"/>
    </source>
</evidence>
<dbReference type="GO" id="GO:0005886">
    <property type="term" value="C:plasma membrane"/>
    <property type="evidence" value="ECO:0007669"/>
    <property type="project" value="TreeGrafter"/>
</dbReference>
<dbReference type="GO" id="GO:0022857">
    <property type="term" value="F:transmembrane transporter activity"/>
    <property type="evidence" value="ECO:0007669"/>
    <property type="project" value="InterPro"/>
</dbReference>
<evidence type="ECO:0000313" key="8">
    <source>
        <dbReference type="Proteomes" id="UP000468591"/>
    </source>
</evidence>
<reference evidence="7 8" key="1">
    <citation type="submission" date="2020-01" db="EMBL/GenBank/DDBJ databases">
        <title>Sulfitobacter sediminilitoris sp. nov., isolated from a tidal flat.</title>
        <authorList>
            <person name="Park S."/>
            <person name="Yoon J.-H."/>
        </authorList>
    </citation>
    <scope>NUCLEOTIDE SEQUENCE [LARGE SCALE GENOMIC DNA]</scope>
    <source>
        <strain evidence="7 8">JBTF-M27</strain>
    </source>
</reference>
<dbReference type="PANTHER" id="PTHR23521:SF3">
    <property type="entry name" value="MFS TRANSPORTER"/>
    <property type="match status" value="1"/>
</dbReference>
<evidence type="ECO:0000259" key="6">
    <source>
        <dbReference type="PROSITE" id="PS50850"/>
    </source>
</evidence>
<evidence type="ECO:0000313" key="7">
    <source>
        <dbReference type="EMBL" id="NEK22412.1"/>
    </source>
</evidence>
<dbReference type="Pfam" id="PF07690">
    <property type="entry name" value="MFS_1"/>
    <property type="match status" value="1"/>
</dbReference>
<feature type="transmembrane region" description="Helical" evidence="5">
    <location>
        <begin position="354"/>
        <end position="372"/>
    </location>
</feature>
<dbReference type="InterPro" id="IPR047200">
    <property type="entry name" value="MFS_YcaD-like"/>
</dbReference>
<sequence>MRQLLPISALLLGSAFLLFAGGINSLILPVRGNLEGFSSMSLGLLGTGWALGYVAGCILSATVVARVGHIRAFGVLCSIAAVSMLGSAILITPWTWIILRGLCGFCFAGTAMIVESWLSERTEPGARGRVFGVYTMVNLGASTAGYMMLTLGDPSGFFFFALAAIFYCLALVPTALSNTSTPTPMVSVKLNMHALWHNSPVAVFAVFWVGVSNAAFGTLAAVYAQNVGLTLTAVAFFTSIPILAGAVIQMPVGLLSDKMDRRKVLLGIAALALLADLAFILLAPEGRTLNLALAALLGGSIYAMYPVIVAHANDHAEPGTAIQISGGLLLTFGVGSIIGPTVAGWAMSEVGIRALFYVTSAAHGFVILYTLWRISRREAVADDDKSTFQPINAGRTSNLQTAKLSQNEQPETPQDGDKVVPPDAAH</sequence>
<feature type="transmembrane region" description="Helical" evidence="5">
    <location>
        <begin position="41"/>
        <end position="65"/>
    </location>
</feature>
<keyword evidence="8" id="KW-1185">Reference proteome</keyword>
<evidence type="ECO:0000256" key="2">
    <source>
        <dbReference type="ARBA" id="ARBA00022989"/>
    </source>
</evidence>
<evidence type="ECO:0000256" key="4">
    <source>
        <dbReference type="SAM" id="MobiDB-lite"/>
    </source>
</evidence>
<keyword evidence="2 5" id="KW-1133">Transmembrane helix</keyword>
<evidence type="ECO:0000256" key="5">
    <source>
        <dbReference type="SAM" id="Phobius"/>
    </source>
</evidence>
<feature type="compositionally biased region" description="Polar residues" evidence="4">
    <location>
        <begin position="387"/>
        <end position="412"/>
    </location>
</feature>
<feature type="transmembrane region" description="Helical" evidence="5">
    <location>
        <begin position="229"/>
        <end position="252"/>
    </location>
</feature>
<protein>
    <submittedName>
        <fullName evidence="7">MFS transporter</fullName>
    </submittedName>
</protein>
<dbReference type="SUPFAM" id="SSF103473">
    <property type="entry name" value="MFS general substrate transporter"/>
    <property type="match status" value="1"/>
</dbReference>
<dbReference type="PANTHER" id="PTHR23521">
    <property type="entry name" value="TRANSPORTER MFS SUPERFAMILY"/>
    <property type="match status" value="1"/>
</dbReference>
<gene>
    <name evidence="7" type="ORF">GV827_08365</name>
</gene>
<evidence type="ECO:0000256" key="1">
    <source>
        <dbReference type="ARBA" id="ARBA00022692"/>
    </source>
</evidence>